<dbReference type="Gene3D" id="3.40.930.10">
    <property type="entry name" value="Mannitol-specific EII, Chain A"/>
    <property type="match status" value="1"/>
</dbReference>
<dbReference type="InterPro" id="IPR051541">
    <property type="entry name" value="PTS_SugarTrans_NitroReg"/>
</dbReference>
<dbReference type="InterPro" id="IPR016152">
    <property type="entry name" value="PTrfase/Anion_transptr"/>
</dbReference>
<reference evidence="3" key="1">
    <citation type="journal article" date="2019" name="Int. J. Syst. Evol. Microbiol.">
        <title>The Global Catalogue of Microorganisms (GCM) 10K type strain sequencing project: providing services to taxonomists for standard genome sequencing and annotation.</title>
        <authorList>
            <consortium name="The Broad Institute Genomics Platform"/>
            <consortium name="The Broad Institute Genome Sequencing Center for Infectious Disease"/>
            <person name="Wu L."/>
            <person name="Ma J."/>
        </authorList>
    </citation>
    <scope>NUCLEOTIDE SEQUENCE [LARGE SCALE GENOMIC DNA]</scope>
    <source>
        <strain evidence="3">CGMCC 1.10131</strain>
    </source>
</reference>
<keyword evidence="3" id="KW-1185">Reference proteome</keyword>
<dbReference type="InterPro" id="IPR002178">
    <property type="entry name" value="PTS_EIIA_type-2_dom"/>
</dbReference>
<dbReference type="NCBIfam" id="TIGR01419">
    <property type="entry name" value="nitro_reg_IIA"/>
    <property type="match status" value="1"/>
</dbReference>
<dbReference type="PANTHER" id="PTHR47738:SF1">
    <property type="entry name" value="NITROGEN REGULATORY PROTEIN"/>
    <property type="match status" value="1"/>
</dbReference>
<name>A0ABQ1HZP8_9ALTE</name>
<organism evidence="2 3">
    <name type="scientific">Agarivorans gilvus</name>
    <dbReference type="NCBI Taxonomy" id="680279"/>
    <lineage>
        <taxon>Bacteria</taxon>
        <taxon>Pseudomonadati</taxon>
        <taxon>Pseudomonadota</taxon>
        <taxon>Gammaproteobacteria</taxon>
        <taxon>Alteromonadales</taxon>
        <taxon>Alteromonadaceae</taxon>
        <taxon>Agarivorans</taxon>
    </lineage>
</organism>
<dbReference type="NCBIfam" id="NF008145">
    <property type="entry name" value="PRK10896.1"/>
    <property type="match status" value="1"/>
</dbReference>
<dbReference type="Pfam" id="PF00359">
    <property type="entry name" value="PTS_EIIA_2"/>
    <property type="match status" value="1"/>
</dbReference>
<dbReference type="PROSITE" id="PS00372">
    <property type="entry name" value="PTS_EIIA_TYPE_2_HIS"/>
    <property type="match status" value="1"/>
</dbReference>
<dbReference type="RefSeq" id="WP_055732834.1">
    <property type="nucleotide sequence ID" value="NZ_BMDY01000003.1"/>
</dbReference>
<dbReference type="PANTHER" id="PTHR47738">
    <property type="entry name" value="PTS SYSTEM FRUCTOSE-LIKE EIIA COMPONENT-RELATED"/>
    <property type="match status" value="1"/>
</dbReference>
<comment type="caution">
    <text evidence="2">The sequence shown here is derived from an EMBL/GenBank/DDBJ whole genome shotgun (WGS) entry which is preliminary data.</text>
</comment>
<feature type="domain" description="PTS EIIA type-2" evidence="1">
    <location>
        <begin position="5"/>
        <end position="147"/>
    </location>
</feature>
<evidence type="ECO:0000313" key="2">
    <source>
        <dbReference type="EMBL" id="GGA96262.1"/>
    </source>
</evidence>
<dbReference type="InterPro" id="IPR006320">
    <property type="entry name" value="PTS_Nitro_regul"/>
</dbReference>
<evidence type="ECO:0000259" key="1">
    <source>
        <dbReference type="PROSITE" id="PS51094"/>
    </source>
</evidence>
<protein>
    <submittedName>
        <fullName evidence="2">PTS IIA-like nitrogen-regulatory protein PtsN</fullName>
    </submittedName>
</protein>
<dbReference type="SUPFAM" id="SSF55804">
    <property type="entry name" value="Phoshotransferase/anion transport protein"/>
    <property type="match status" value="1"/>
</dbReference>
<sequence>MQLNKVLNLNCTQRAVQCSSKKRALEIISELAASQLDMTAQSIFESLLNREKMGSTGIGQGIAIPHGRIASEHQATAVFLRCDPAISFDSIDNQPVDLIFALLVPEDQCQQHLNTLSQVAEKLNDKQICKQLRCAQSDDELYNIMVA</sequence>
<evidence type="ECO:0000313" key="3">
    <source>
        <dbReference type="Proteomes" id="UP000651977"/>
    </source>
</evidence>
<gene>
    <name evidence="2" type="ORF">GCM10007414_06510</name>
</gene>
<dbReference type="Proteomes" id="UP000651977">
    <property type="component" value="Unassembled WGS sequence"/>
</dbReference>
<dbReference type="EMBL" id="BMDY01000003">
    <property type="protein sequence ID" value="GGA96262.1"/>
    <property type="molecule type" value="Genomic_DNA"/>
</dbReference>
<accession>A0ABQ1HZP8</accession>
<dbReference type="PROSITE" id="PS51094">
    <property type="entry name" value="PTS_EIIA_TYPE_2"/>
    <property type="match status" value="1"/>
</dbReference>
<proteinExistence type="predicted"/>
<dbReference type="CDD" id="cd00211">
    <property type="entry name" value="PTS_IIA_fru"/>
    <property type="match status" value="1"/>
</dbReference>